<dbReference type="InterPro" id="IPR007162">
    <property type="entry name" value="DUF366"/>
</dbReference>
<dbReference type="InterPro" id="IPR045864">
    <property type="entry name" value="aa-tRNA-synth_II/BPL/LPL"/>
</dbReference>
<protein>
    <recommendedName>
        <fullName evidence="5">DUF366 domain-containing protein</fullName>
    </recommendedName>
</protein>
<dbReference type="KEGG" id="mfc:BRM9_0263"/>
<keyword evidence="4" id="KW-1185">Reference proteome</keyword>
<gene>
    <name evidence="1" type="ORF">BRM9_0263</name>
    <name evidence="2" type="ORF">MB9_2133</name>
</gene>
<dbReference type="EMBL" id="CP006933">
    <property type="protein sequence ID" value="AIS31092.1"/>
    <property type="molecule type" value="Genomic_DNA"/>
</dbReference>
<dbReference type="Proteomes" id="UP000062768">
    <property type="component" value="Chromosome I"/>
</dbReference>
<evidence type="ECO:0000313" key="3">
    <source>
        <dbReference type="Proteomes" id="UP000029661"/>
    </source>
</evidence>
<name>A0A089ZAP1_METFO</name>
<reference evidence="1" key="1">
    <citation type="submission" date="2013-12" db="EMBL/GenBank/DDBJ databases">
        <title>The complete genome sequence of Methanobacterium sp. BRM9.</title>
        <authorList>
            <consortium name="Pastoral Greenhouse Gas Research Consortium"/>
            <person name="Kelly W.J."/>
            <person name="Leahy S.C."/>
            <person name="Perry R."/>
            <person name="Li D."/>
            <person name="Altermann E."/>
            <person name="Lambie S.C."/>
            <person name="Attwood G.T."/>
        </authorList>
    </citation>
    <scope>NUCLEOTIDE SEQUENCE [LARGE SCALE GENOMIC DNA]</scope>
    <source>
        <strain evidence="1">BRM9</strain>
    </source>
</reference>
<sequence>MGIGPQIISTLENNRIHLKIDLIFMKQKTLKTGLLYDGSQIQPMWAFQELGIKGSSIVTWIGPMNIHSQELIDYEDVGLEITSSEMVHFIIEHFDVQPADIRMCYHRQRLLVMMVKDSLEEIGIKARREGDDLYVGQGKLSVSIATCSVSSMKIHFALNLTSQGTPDDVETVGLKECSPALTLKDVRELSENISNKYAREIADMEEDISKTRVF</sequence>
<reference evidence="2" key="2">
    <citation type="submission" date="2014-09" db="EMBL/GenBank/DDBJ databases">
        <authorList>
            <person name="Bishop-Lilly K.A."/>
            <person name="Broomall S.M."/>
            <person name="Chain P.S."/>
            <person name="Chertkov O."/>
            <person name="Coyne S.R."/>
            <person name="Daligault H.E."/>
            <person name="Davenport K.W."/>
            <person name="Erkkila T."/>
            <person name="Frey K.G."/>
            <person name="Gibbons H.S."/>
            <person name="Gu W."/>
            <person name="Jaissle J."/>
            <person name="Johnson S.L."/>
            <person name="Koroleva G.I."/>
            <person name="Ladner J.T."/>
            <person name="Lo C.-C."/>
            <person name="Minogue T.D."/>
            <person name="Munk C."/>
            <person name="Palacios G.F."/>
            <person name="Redden C.L."/>
            <person name="Rosenzweig C.N."/>
            <person name="Scholz M.B."/>
            <person name="Teshima H."/>
            <person name="Xu Y."/>
        </authorList>
    </citation>
    <scope>NUCLEOTIDE SEQUENCE</scope>
    <source>
        <strain evidence="2">Mb9</strain>
    </source>
</reference>
<evidence type="ECO:0000313" key="4">
    <source>
        <dbReference type="Proteomes" id="UP000062768"/>
    </source>
</evidence>
<dbReference type="SUPFAM" id="SSF55681">
    <property type="entry name" value="Class II aaRS and biotin synthetases"/>
    <property type="match status" value="1"/>
</dbReference>
<evidence type="ECO:0008006" key="5">
    <source>
        <dbReference type="Google" id="ProtNLM"/>
    </source>
</evidence>
<evidence type="ECO:0000313" key="1">
    <source>
        <dbReference type="EMBL" id="AIS31092.1"/>
    </source>
</evidence>
<accession>A0A089ZAP1</accession>
<dbReference type="Proteomes" id="UP000029661">
    <property type="component" value="Chromosome"/>
</dbReference>
<evidence type="ECO:0000313" key="2">
    <source>
        <dbReference type="EMBL" id="CEL25748.1"/>
    </source>
</evidence>
<dbReference type="AlphaFoldDB" id="A0A089ZAP1"/>
<dbReference type="STRING" id="2162.BRM9_0263"/>
<dbReference type="Pfam" id="PF04017">
    <property type="entry name" value="DUF366"/>
    <property type="match status" value="1"/>
</dbReference>
<dbReference type="Gene3D" id="3.30.930.10">
    <property type="entry name" value="Bira Bifunctional Protein, Domain 2"/>
    <property type="match status" value="1"/>
</dbReference>
<dbReference type="EMBL" id="LN734822">
    <property type="protein sequence ID" value="CEL25748.1"/>
    <property type="molecule type" value="Genomic_DNA"/>
</dbReference>
<dbReference type="PATRIC" id="fig|2162.10.peg.2203"/>
<dbReference type="PIRSF" id="PIRSF006503">
    <property type="entry name" value="UCP006503"/>
    <property type="match status" value="1"/>
</dbReference>
<proteinExistence type="predicted"/>
<organism evidence="1 3">
    <name type="scientific">Methanobacterium formicicum</name>
    <dbReference type="NCBI Taxonomy" id="2162"/>
    <lineage>
        <taxon>Archaea</taxon>
        <taxon>Methanobacteriati</taxon>
        <taxon>Methanobacteriota</taxon>
        <taxon>Methanomada group</taxon>
        <taxon>Methanobacteria</taxon>
        <taxon>Methanobacteriales</taxon>
        <taxon>Methanobacteriaceae</taxon>
        <taxon>Methanobacterium</taxon>
    </lineage>
</organism>